<evidence type="ECO:0000313" key="2">
    <source>
        <dbReference type="EMBL" id="NML43914.1"/>
    </source>
</evidence>
<keyword evidence="3" id="KW-1185">Reference proteome</keyword>
<evidence type="ECO:0000259" key="1">
    <source>
        <dbReference type="PROSITE" id="PS50914"/>
    </source>
</evidence>
<evidence type="ECO:0000313" key="3">
    <source>
        <dbReference type="Proteomes" id="UP000541185"/>
    </source>
</evidence>
<dbReference type="Gene3D" id="3.30.1340.30">
    <property type="match status" value="1"/>
</dbReference>
<reference evidence="2 3" key="1">
    <citation type="submission" date="2020-04" db="EMBL/GenBank/DDBJ databases">
        <title>Ramlibacter sp. G-1-2-2 isolated from soil.</title>
        <authorList>
            <person name="Dahal R.H."/>
        </authorList>
    </citation>
    <scope>NUCLEOTIDE SEQUENCE [LARGE SCALE GENOMIC DNA]</scope>
    <source>
        <strain evidence="2 3">G-1-2-2</strain>
    </source>
</reference>
<organism evidence="2 3">
    <name type="scientific">Ramlibacter agri</name>
    <dbReference type="NCBI Taxonomy" id="2728837"/>
    <lineage>
        <taxon>Bacteria</taxon>
        <taxon>Pseudomonadati</taxon>
        <taxon>Pseudomonadota</taxon>
        <taxon>Betaproteobacteria</taxon>
        <taxon>Burkholderiales</taxon>
        <taxon>Comamonadaceae</taxon>
        <taxon>Ramlibacter</taxon>
    </lineage>
</organism>
<feature type="domain" description="BON" evidence="1">
    <location>
        <begin position="65"/>
        <end position="131"/>
    </location>
</feature>
<name>A0A848H019_9BURK</name>
<dbReference type="EMBL" id="JABBFX010000001">
    <property type="protein sequence ID" value="NML43914.1"/>
    <property type="molecule type" value="Genomic_DNA"/>
</dbReference>
<gene>
    <name evidence="2" type="ORF">HHL11_09150</name>
</gene>
<dbReference type="InterPro" id="IPR007055">
    <property type="entry name" value="BON_dom"/>
</dbReference>
<dbReference type="Proteomes" id="UP000541185">
    <property type="component" value="Unassembled WGS sequence"/>
</dbReference>
<dbReference type="Pfam" id="PF04972">
    <property type="entry name" value="BON"/>
    <property type="match status" value="1"/>
</dbReference>
<sequence>MKHLAASIGALAAGALAMYYLDPQLGRQRRTLLADLVMSGLRNEPAGGPRLQARLARQQRPDPQADADLRAEIQSRLGRMVSHPRAIEVRVENGIVRLSGTVLASEREGLLLQVQQMPGVRRLVNAMAARDSLAGRDDEGVVAPASA</sequence>
<dbReference type="PROSITE" id="PS50914">
    <property type="entry name" value="BON"/>
    <property type="match status" value="1"/>
</dbReference>
<protein>
    <submittedName>
        <fullName evidence="2">BON domain-containing protein</fullName>
    </submittedName>
</protein>
<dbReference type="RefSeq" id="WP_169418091.1">
    <property type="nucleotide sequence ID" value="NZ_JABBFX010000001.1"/>
</dbReference>
<accession>A0A848H019</accession>
<dbReference type="AlphaFoldDB" id="A0A848H019"/>
<comment type="caution">
    <text evidence="2">The sequence shown here is derived from an EMBL/GenBank/DDBJ whole genome shotgun (WGS) entry which is preliminary data.</text>
</comment>
<proteinExistence type="predicted"/>